<comment type="caution">
    <text evidence="4">The sequence shown here is derived from an EMBL/GenBank/DDBJ whole genome shotgun (WGS) entry which is preliminary data.</text>
</comment>
<keyword evidence="2" id="KW-0560">Oxidoreductase</keyword>
<evidence type="ECO:0000259" key="3">
    <source>
        <dbReference type="SMART" id="SM00829"/>
    </source>
</evidence>
<dbReference type="InterPro" id="IPR011032">
    <property type="entry name" value="GroES-like_sf"/>
</dbReference>
<dbReference type="SMART" id="SM00829">
    <property type="entry name" value="PKS_ER"/>
    <property type="match status" value="1"/>
</dbReference>
<dbReference type="SUPFAM" id="SSF51735">
    <property type="entry name" value="NAD(P)-binding Rossmann-fold domains"/>
    <property type="match status" value="1"/>
</dbReference>
<dbReference type="SUPFAM" id="SSF50129">
    <property type="entry name" value="GroES-like"/>
    <property type="match status" value="1"/>
</dbReference>
<reference evidence="4" key="1">
    <citation type="journal article" date="2014" name="Int. J. Syst. Evol. Microbiol.">
        <title>Complete genome of a new Firmicutes species belonging to the dominant human colonic microbiota ('Ruminococcus bicirculans') reveals two chromosomes and a selective capacity to utilize plant glucans.</title>
        <authorList>
            <consortium name="NISC Comparative Sequencing Program"/>
            <person name="Wegmann U."/>
            <person name="Louis P."/>
            <person name="Goesmann A."/>
            <person name="Henrissat B."/>
            <person name="Duncan S.H."/>
            <person name="Flint H.J."/>
        </authorList>
    </citation>
    <scope>NUCLEOTIDE SEQUENCE</scope>
    <source>
        <strain evidence="4">VKM B-1499</strain>
    </source>
</reference>
<dbReference type="InterPro" id="IPR013154">
    <property type="entry name" value="ADH-like_N"/>
</dbReference>
<sequence length="345" mass="35315">MAARGRDAYLNARIRTIASGGDMRVIEIEGGSGPAEALRIAERPDPAAGAGRVTIRVHAAGINRPDLLQRNGGYPPPPGASDILGLEVAGEIEAVGEGVGRWAVGDRVCALLGGGGYAERVVVDARHVLPIPDGLDYAQAAVLPETVFTVFANVFEAGGLKAGQTLLIHGATSGIGVTAIQMAKAAGAKVIATSRGADKAAAAKALGADVSLDAKTDDLAAAIAEAGGADVLLDMVGRDYADLNLKALNPGGRWVVIASLSGSKVEVDLMRIMLKRLVLTGSTLRSRPADEKARLTAAVEATVWPWVASGAVRPPVQATFPLGRAADAHRALEAGDHVGKFVLTA</sequence>
<reference evidence="4" key="2">
    <citation type="submission" date="2023-01" db="EMBL/GenBank/DDBJ databases">
        <authorList>
            <person name="Sun Q."/>
            <person name="Evtushenko L."/>
        </authorList>
    </citation>
    <scope>NUCLEOTIDE SEQUENCE</scope>
    <source>
        <strain evidence="4">VKM B-1499</strain>
    </source>
</reference>
<dbReference type="EMBL" id="BSFD01000003">
    <property type="protein sequence ID" value="GLK48527.1"/>
    <property type="molecule type" value="Genomic_DNA"/>
</dbReference>
<dbReference type="Pfam" id="PF00107">
    <property type="entry name" value="ADH_zinc_N"/>
    <property type="match status" value="1"/>
</dbReference>
<dbReference type="Gene3D" id="3.40.50.720">
    <property type="entry name" value="NAD(P)-binding Rossmann-like Domain"/>
    <property type="match status" value="1"/>
</dbReference>
<feature type="domain" description="Enoyl reductase (ER)" evidence="3">
    <location>
        <begin position="33"/>
        <end position="343"/>
    </location>
</feature>
<dbReference type="CDD" id="cd05276">
    <property type="entry name" value="p53_inducible_oxidoreductase"/>
    <property type="match status" value="1"/>
</dbReference>
<proteinExistence type="predicted"/>
<dbReference type="Pfam" id="PF08240">
    <property type="entry name" value="ADH_N"/>
    <property type="match status" value="1"/>
</dbReference>
<dbReference type="NCBIfam" id="TIGR02824">
    <property type="entry name" value="quinone_pig3"/>
    <property type="match status" value="1"/>
</dbReference>
<name>A0ABQ5T7F6_9CAUL</name>
<protein>
    <submittedName>
        <fullName evidence="4">NAD(P)H quinone oxidoreductase</fullName>
    </submittedName>
</protein>
<organism evidence="4 5">
    <name type="scientific">Brevundimonas intermedia</name>
    <dbReference type="NCBI Taxonomy" id="74315"/>
    <lineage>
        <taxon>Bacteria</taxon>
        <taxon>Pseudomonadati</taxon>
        <taxon>Pseudomonadota</taxon>
        <taxon>Alphaproteobacteria</taxon>
        <taxon>Caulobacterales</taxon>
        <taxon>Caulobacteraceae</taxon>
        <taxon>Brevundimonas</taxon>
    </lineage>
</organism>
<dbReference type="InterPro" id="IPR014189">
    <property type="entry name" value="Quinone_OxRdtase_PIG3"/>
</dbReference>
<evidence type="ECO:0000313" key="4">
    <source>
        <dbReference type="EMBL" id="GLK48527.1"/>
    </source>
</evidence>
<dbReference type="InterPro" id="IPR013149">
    <property type="entry name" value="ADH-like_C"/>
</dbReference>
<dbReference type="InterPro" id="IPR036291">
    <property type="entry name" value="NAD(P)-bd_dom_sf"/>
</dbReference>
<keyword evidence="5" id="KW-1185">Reference proteome</keyword>
<dbReference type="PANTHER" id="PTHR48106:SF8">
    <property type="entry name" value="OS02G0805600 PROTEIN"/>
    <property type="match status" value="1"/>
</dbReference>
<accession>A0ABQ5T7F6</accession>
<gene>
    <name evidence="4" type="ORF">GCM10017620_15000</name>
</gene>
<dbReference type="Gene3D" id="3.90.180.10">
    <property type="entry name" value="Medium-chain alcohol dehydrogenases, catalytic domain"/>
    <property type="match status" value="1"/>
</dbReference>
<evidence type="ECO:0000313" key="5">
    <source>
        <dbReference type="Proteomes" id="UP001143509"/>
    </source>
</evidence>
<evidence type="ECO:0000256" key="1">
    <source>
        <dbReference type="ARBA" id="ARBA00022857"/>
    </source>
</evidence>
<evidence type="ECO:0000256" key="2">
    <source>
        <dbReference type="ARBA" id="ARBA00023002"/>
    </source>
</evidence>
<dbReference type="PANTHER" id="PTHR48106">
    <property type="entry name" value="QUINONE OXIDOREDUCTASE PIG3-RELATED"/>
    <property type="match status" value="1"/>
</dbReference>
<dbReference type="InterPro" id="IPR020843">
    <property type="entry name" value="ER"/>
</dbReference>
<dbReference type="Proteomes" id="UP001143509">
    <property type="component" value="Unassembled WGS sequence"/>
</dbReference>
<keyword evidence="1" id="KW-0521">NADP</keyword>